<organism evidence="1 2">
    <name type="scientific">Rotaria magnacalcarata</name>
    <dbReference type="NCBI Taxonomy" id="392030"/>
    <lineage>
        <taxon>Eukaryota</taxon>
        <taxon>Metazoa</taxon>
        <taxon>Spiralia</taxon>
        <taxon>Gnathifera</taxon>
        <taxon>Rotifera</taxon>
        <taxon>Eurotatoria</taxon>
        <taxon>Bdelloidea</taxon>
        <taxon>Philodinida</taxon>
        <taxon>Philodinidae</taxon>
        <taxon>Rotaria</taxon>
    </lineage>
</organism>
<dbReference type="Proteomes" id="UP000681967">
    <property type="component" value="Unassembled WGS sequence"/>
</dbReference>
<reference evidence="1" key="1">
    <citation type="submission" date="2021-02" db="EMBL/GenBank/DDBJ databases">
        <authorList>
            <person name="Nowell W R."/>
        </authorList>
    </citation>
    <scope>NUCLEOTIDE SEQUENCE</scope>
</reference>
<protein>
    <submittedName>
        <fullName evidence="1">Uncharacterized protein</fullName>
    </submittedName>
</protein>
<evidence type="ECO:0000313" key="1">
    <source>
        <dbReference type="EMBL" id="CAF5137707.1"/>
    </source>
</evidence>
<name>A0A8S3FSS3_9BILA</name>
<dbReference type="AlphaFoldDB" id="A0A8S3FSS3"/>
<evidence type="ECO:0000313" key="2">
    <source>
        <dbReference type="Proteomes" id="UP000681967"/>
    </source>
</evidence>
<accession>A0A8S3FSS3</accession>
<gene>
    <name evidence="1" type="ORF">BYL167_LOCUS69609</name>
</gene>
<sequence length="82" mass="9582">MFLRFVLSTTITGEPYETSLQNFQDFIRFGETFNILNKNIYELGEANYSMKDDQLTHILYIERILPIRVGKKLKSATSDDNN</sequence>
<dbReference type="EMBL" id="CAJOBH010250756">
    <property type="protein sequence ID" value="CAF5137707.1"/>
    <property type="molecule type" value="Genomic_DNA"/>
</dbReference>
<comment type="caution">
    <text evidence="1">The sequence shown here is derived from an EMBL/GenBank/DDBJ whole genome shotgun (WGS) entry which is preliminary data.</text>
</comment>
<proteinExistence type="predicted"/>